<dbReference type="SUPFAM" id="SSF47729">
    <property type="entry name" value="IHF-like DNA-binding proteins"/>
    <property type="match status" value="1"/>
</dbReference>
<comment type="similarity">
    <text evidence="2">Belongs to the bacterial histone-like protein family.</text>
</comment>
<dbReference type="EMBL" id="CAJVPZ010001513">
    <property type="protein sequence ID" value="CAG8493971.1"/>
    <property type="molecule type" value="Genomic_DNA"/>
</dbReference>
<comment type="caution">
    <text evidence="3">The sequence shown here is derived from an EMBL/GenBank/DDBJ whole genome shotgun (WGS) entry which is preliminary data.</text>
</comment>
<dbReference type="InterPro" id="IPR000119">
    <property type="entry name" value="Hist_DNA-bd"/>
</dbReference>
<evidence type="ECO:0000313" key="4">
    <source>
        <dbReference type="Proteomes" id="UP000789396"/>
    </source>
</evidence>
<dbReference type="PANTHER" id="PTHR33175:SF3">
    <property type="entry name" value="DNA-BINDING PROTEIN HU-BETA"/>
    <property type="match status" value="1"/>
</dbReference>
<dbReference type="GO" id="GO:0005829">
    <property type="term" value="C:cytosol"/>
    <property type="evidence" value="ECO:0007669"/>
    <property type="project" value="TreeGrafter"/>
</dbReference>
<name>A0A9N8ZED4_9GLOM</name>
<dbReference type="OrthoDB" id="10261135at2759"/>
<dbReference type="Gene3D" id="4.10.520.10">
    <property type="entry name" value="IHF-like DNA-binding proteins"/>
    <property type="match status" value="1"/>
</dbReference>
<evidence type="ECO:0000256" key="2">
    <source>
        <dbReference type="RuleBase" id="RU003939"/>
    </source>
</evidence>
<dbReference type="CDD" id="cd00591">
    <property type="entry name" value="HU_IHF"/>
    <property type="match status" value="1"/>
</dbReference>
<dbReference type="Pfam" id="PF00216">
    <property type="entry name" value="Bac_DNA_binding"/>
    <property type="match status" value="1"/>
</dbReference>
<protein>
    <submittedName>
        <fullName evidence="3">12907_t:CDS:1</fullName>
    </submittedName>
</protein>
<dbReference type="Proteomes" id="UP000789396">
    <property type="component" value="Unassembled WGS sequence"/>
</dbReference>
<gene>
    <name evidence="3" type="ORF">RFULGI_LOCUS2116</name>
</gene>
<accession>A0A9N8ZED4</accession>
<dbReference type="PANTHER" id="PTHR33175">
    <property type="entry name" value="DNA-BINDING PROTEIN HU"/>
    <property type="match status" value="1"/>
</dbReference>
<dbReference type="InterPro" id="IPR010992">
    <property type="entry name" value="IHF-like_DNA-bd_dom_sf"/>
</dbReference>
<proteinExistence type="inferred from homology"/>
<sequence>MKITQEIQEKFDRNITSEEEADKLGRSMVDKIIAYKNAKVNSKNSAVNKQNIKDIINTFLEEINEALIKGEEVKLVGHFALKTVMTKEKQGINLKTKEKITIPAKRVPKIKFSPNLKKEISATK</sequence>
<evidence type="ECO:0000256" key="1">
    <source>
        <dbReference type="ARBA" id="ARBA00023125"/>
    </source>
</evidence>
<dbReference type="GO" id="GO:0003677">
    <property type="term" value="F:DNA binding"/>
    <property type="evidence" value="ECO:0007669"/>
    <property type="project" value="UniProtKB-KW"/>
</dbReference>
<reference evidence="3" key="1">
    <citation type="submission" date="2021-06" db="EMBL/GenBank/DDBJ databases">
        <authorList>
            <person name="Kallberg Y."/>
            <person name="Tangrot J."/>
            <person name="Rosling A."/>
        </authorList>
    </citation>
    <scope>NUCLEOTIDE SEQUENCE</scope>
    <source>
        <strain evidence="3">IN212</strain>
    </source>
</reference>
<organism evidence="3 4">
    <name type="scientific">Racocetra fulgida</name>
    <dbReference type="NCBI Taxonomy" id="60492"/>
    <lineage>
        <taxon>Eukaryota</taxon>
        <taxon>Fungi</taxon>
        <taxon>Fungi incertae sedis</taxon>
        <taxon>Mucoromycota</taxon>
        <taxon>Glomeromycotina</taxon>
        <taxon>Glomeromycetes</taxon>
        <taxon>Diversisporales</taxon>
        <taxon>Gigasporaceae</taxon>
        <taxon>Racocetra</taxon>
    </lineage>
</organism>
<dbReference type="SMART" id="SM00411">
    <property type="entry name" value="BHL"/>
    <property type="match status" value="1"/>
</dbReference>
<dbReference type="AlphaFoldDB" id="A0A9N8ZED4"/>
<keyword evidence="1" id="KW-0238">DNA-binding</keyword>
<evidence type="ECO:0000313" key="3">
    <source>
        <dbReference type="EMBL" id="CAG8493971.1"/>
    </source>
</evidence>
<keyword evidence="4" id="KW-1185">Reference proteome</keyword>
<dbReference type="GO" id="GO:0030527">
    <property type="term" value="F:structural constituent of chromatin"/>
    <property type="evidence" value="ECO:0007669"/>
    <property type="project" value="InterPro"/>
</dbReference>